<reference evidence="1 2" key="1">
    <citation type="submission" date="2019-10" db="EMBL/GenBank/DDBJ databases">
        <authorList>
            <person name="Karimi E."/>
        </authorList>
    </citation>
    <scope>NUCLEOTIDE SEQUENCE [LARGE SCALE GENOMIC DNA]</scope>
    <source>
        <strain evidence="1">Aeromonas sp. 8C</strain>
    </source>
</reference>
<dbReference type="AlphaFoldDB" id="A0A653KZV0"/>
<accession>A0A653KZV0</accession>
<dbReference type="Proteomes" id="UP000439123">
    <property type="component" value="Unassembled WGS sequence"/>
</dbReference>
<dbReference type="EMBL" id="CABWLC010000008">
    <property type="protein sequence ID" value="VXA84111.1"/>
    <property type="molecule type" value="Genomic_DNA"/>
</dbReference>
<proteinExistence type="predicted"/>
<organism evidence="1 2">
    <name type="scientific">Aeromonas veronii</name>
    <dbReference type="NCBI Taxonomy" id="654"/>
    <lineage>
        <taxon>Bacteria</taxon>
        <taxon>Pseudomonadati</taxon>
        <taxon>Pseudomonadota</taxon>
        <taxon>Gammaproteobacteria</taxon>
        <taxon>Aeromonadales</taxon>
        <taxon>Aeromonadaceae</taxon>
        <taxon>Aeromonas</taxon>
    </lineage>
</organism>
<name>A0A653KZV0_AERVE</name>
<evidence type="ECO:0000313" key="1">
    <source>
        <dbReference type="EMBL" id="VXA84111.1"/>
    </source>
</evidence>
<evidence type="ECO:0000313" key="2">
    <source>
        <dbReference type="Proteomes" id="UP000439123"/>
    </source>
</evidence>
<gene>
    <name evidence="1" type="ORF">AERO8C_160264</name>
</gene>
<protein>
    <submittedName>
        <fullName evidence="1">Uncharacterized protein</fullName>
    </submittedName>
</protein>
<sequence>MAKIHRYHLHVPLQICSEASYFEELTRVVVYRNSPYMLLLTEVPVLLCPKDYWLRNEAGG</sequence>